<reference evidence="1 2" key="1">
    <citation type="submission" date="2018-02" db="EMBL/GenBank/DDBJ databases">
        <authorList>
            <person name="Cohen D.B."/>
            <person name="Kent A.D."/>
        </authorList>
    </citation>
    <scope>NUCLEOTIDE SEQUENCE [LARGE SCALE GENOMIC DNA]</scope>
    <source>
        <strain evidence="1 2">ULC007</strain>
    </source>
</reference>
<organism evidence="1 2">
    <name type="scientific">Phormidesmis priestleyi ULC007</name>
    <dbReference type="NCBI Taxonomy" id="1920490"/>
    <lineage>
        <taxon>Bacteria</taxon>
        <taxon>Bacillati</taxon>
        <taxon>Cyanobacteriota</taxon>
        <taxon>Cyanophyceae</taxon>
        <taxon>Leptolyngbyales</taxon>
        <taxon>Leptolyngbyaceae</taxon>
        <taxon>Phormidesmis</taxon>
    </lineage>
</organism>
<reference evidence="1 2" key="2">
    <citation type="submission" date="2018-03" db="EMBL/GenBank/DDBJ databases">
        <title>The ancient ancestry and fast evolution of plastids.</title>
        <authorList>
            <person name="Moore K.R."/>
            <person name="Magnabosco C."/>
            <person name="Momper L."/>
            <person name="Gold D.A."/>
            <person name="Bosak T."/>
            <person name="Fournier G.P."/>
        </authorList>
    </citation>
    <scope>NUCLEOTIDE SEQUENCE [LARGE SCALE GENOMIC DNA]</scope>
    <source>
        <strain evidence="1 2">ULC007</strain>
    </source>
</reference>
<evidence type="ECO:0000313" key="1">
    <source>
        <dbReference type="EMBL" id="PSB14277.1"/>
    </source>
</evidence>
<dbReference type="Proteomes" id="UP000238634">
    <property type="component" value="Unassembled WGS sequence"/>
</dbReference>
<evidence type="ECO:0000313" key="2">
    <source>
        <dbReference type="Proteomes" id="UP000238634"/>
    </source>
</evidence>
<dbReference type="EMBL" id="PVWG01000096">
    <property type="protein sequence ID" value="PSB14277.1"/>
    <property type="molecule type" value="Genomic_DNA"/>
</dbReference>
<comment type="caution">
    <text evidence="1">The sequence shown here is derived from an EMBL/GenBank/DDBJ whole genome shotgun (WGS) entry which is preliminary data.</text>
</comment>
<accession>A0A2T1D1A9</accession>
<dbReference type="AlphaFoldDB" id="A0A2T1D1A9"/>
<name>A0A2T1D1A9_9CYAN</name>
<sequence length="105" mass="11061">MGFEAEGCIIDRQLAQTRLEEIGSKANGADFVEANFEGFEFFDPVREVKDAGGLIAGTLLLGSGFQVAEFGFVALAEDADILAAELGQEVGIEFVVVEQAGECGV</sequence>
<gene>
    <name evidence="1" type="ORF">C7B65_26645</name>
</gene>
<keyword evidence="2" id="KW-1185">Reference proteome</keyword>
<dbReference type="RefSeq" id="WP_073075341.1">
    <property type="nucleotide sequence ID" value="NZ_MPPI01000084.1"/>
</dbReference>
<protein>
    <submittedName>
        <fullName evidence="1">Uncharacterized protein</fullName>
    </submittedName>
</protein>
<proteinExistence type="predicted"/>